<proteinExistence type="predicted"/>
<reference evidence="1" key="1">
    <citation type="journal article" date="2020" name="Stud. Mycol.">
        <title>101 Dothideomycetes genomes: a test case for predicting lifestyles and emergence of pathogens.</title>
        <authorList>
            <person name="Haridas S."/>
            <person name="Albert R."/>
            <person name="Binder M."/>
            <person name="Bloem J."/>
            <person name="Labutti K."/>
            <person name="Salamov A."/>
            <person name="Andreopoulos B."/>
            <person name="Baker S."/>
            <person name="Barry K."/>
            <person name="Bills G."/>
            <person name="Bluhm B."/>
            <person name="Cannon C."/>
            <person name="Castanera R."/>
            <person name="Culley D."/>
            <person name="Daum C."/>
            <person name="Ezra D."/>
            <person name="Gonzalez J."/>
            <person name="Henrissat B."/>
            <person name="Kuo A."/>
            <person name="Liang C."/>
            <person name="Lipzen A."/>
            <person name="Lutzoni F."/>
            <person name="Magnuson J."/>
            <person name="Mondo S."/>
            <person name="Nolan M."/>
            <person name="Ohm R."/>
            <person name="Pangilinan J."/>
            <person name="Park H.-J."/>
            <person name="Ramirez L."/>
            <person name="Alfaro M."/>
            <person name="Sun H."/>
            <person name="Tritt A."/>
            <person name="Yoshinaga Y."/>
            <person name="Zwiers L.-H."/>
            <person name="Turgeon B."/>
            <person name="Goodwin S."/>
            <person name="Spatafora J."/>
            <person name="Crous P."/>
            <person name="Grigoriev I."/>
        </authorList>
    </citation>
    <scope>NUCLEOTIDE SEQUENCE</scope>
    <source>
        <strain evidence="1">CBS 262.69</strain>
    </source>
</reference>
<dbReference type="AlphaFoldDB" id="A0A6G1I2M9"/>
<accession>A0A6G1I2M9</accession>
<gene>
    <name evidence="1" type="ORF">EJ06DRAFT_330421</name>
</gene>
<dbReference type="Proteomes" id="UP000799640">
    <property type="component" value="Unassembled WGS sequence"/>
</dbReference>
<protein>
    <submittedName>
        <fullName evidence="1">Uncharacterized protein</fullName>
    </submittedName>
</protein>
<organism evidence="1 2">
    <name type="scientific">Trichodelitschia bisporula</name>
    <dbReference type="NCBI Taxonomy" id="703511"/>
    <lineage>
        <taxon>Eukaryota</taxon>
        <taxon>Fungi</taxon>
        <taxon>Dikarya</taxon>
        <taxon>Ascomycota</taxon>
        <taxon>Pezizomycotina</taxon>
        <taxon>Dothideomycetes</taxon>
        <taxon>Dothideomycetes incertae sedis</taxon>
        <taxon>Phaeotrichales</taxon>
        <taxon>Phaeotrichaceae</taxon>
        <taxon>Trichodelitschia</taxon>
    </lineage>
</organism>
<evidence type="ECO:0000313" key="1">
    <source>
        <dbReference type="EMBL" id="KAF2402235.1"/>
    </source>
</evidence>
<dbReference type="EMBL" id="ML996691">
    <property type="protein sequence ID" value="KAF2402235.1"/>
    <property type="molecule type" value="Genomic_DNA"/>
</dbReference>
<sequence>MHLILALSHHPCHDIHLNAHKKRQYIYPPQMPHLPIHRPLNKVLNLLLDPDNRLRNSSWSTRLLIPPKPHLTCQDLVIAVLSIVLTSCQS</sequence>
<keyword evidence="2" id="KW-1185">Reference proteome</keyword>
<name>A0A6G1I2M9_9PEZI</name>
<evidence type="ECO:0000313" key="2">
    <source>
        <dbReference type="Proteomes" id="UP000799640"/>
    </source>
</evidence>